<dbReference type="eggNOG" id="COG3291">
    <property type="taxonomic scope" value="Bacteria"/>
</dbReference>
<dbReference type="PATRIC" id="fig|1227739.3.peg.3000"/>
<dbReference type="HOGENOM" id="CLU_398892_0_0_10"/>
<dbReference type="Pfam" id="PF20009">
    <property type="entry name" value="GEVED"/>
    <property type="match status" value="3"/>
</dbReference>
<evidence type="ECO:0000313" key="4">
    <source>
        <dbReference type="EMBL" id="AHJ98411.1"/>
    </source>
</evidence>
<reference evidence="4 5" key="1">
    <citation type="submission" date="2014-01" db="EMBL/GenBank/DDBJ databases">
        <title>Complete genome sequence of ionizing-radiation resistance bacterium Hymenobacter swuensis DY53.</title>
        <authorList>
            <person name="Jung J.-H."/>
            <person name="Jeong S.-W."/>
            <person name="Joe M.-H."/>
            <person name="Cho y.-j."/>
            <person name="Kim M.-K."/>
            <person name="Lim S.-Y."/>
        </authorList>
    </citation>
    <scope>NUCLEOTIDE SEQUENCE [LARGE SCALE GENOMIC DNA]</scope>
    <source>
        <strain evidence="4 5">DY53</strain>
    </source>
</reference>
<dbReference type="SUPFAM" id="SSF49299">
    <property type="entry name" value="PKD domain"/>
    <property type="match status" value="2"/>
</dbReference>
<dbReference type="InterPro" id="IPR007110">
    <property type="entry name" value="Ig-like_dom"/>
</dbReference>
<feature type="domain" description="PKD" evidence="2">
    <location>
        <begin position="424"/>
        <end position="507"/>
    </location>
</feature>
<dbReference type="InterPro" id="IPR035986">
    <property type="entry name" value="PKD_dom_sf"/>
</dbReference>
<dbReference type="InterPro" id="IPR026444">
    <property type="entry name" value="Secre_tail"/>
</dbReference>
<gene>
    <name evidence="4" type="ORF">Hsw_2816</name>
</gene>
<dbReference type="AlphaFoldDB" id="W8F737"/>
<dbReference type="eggNOG" id="COG4733">
    <property type="taxonomic scope" value="Bacteria"/>
</dbReference>
<dbReference type="InterPro" id="IPR022409">
    <property type="entry name" value="PKD/Chitinase_dom"/>
</dbReference>
<feature type="domain" description="PKD" evidence="2">
    <location>
        <begin position="192"/>
        <end position="269"/>
    </location>
</feature>
<dbReference type="Pfam" id="PF18911">
    <property type="entry name" value="PKD_4"/>
    <property type="match status" value="2"/>
</dbReference>
<dbReference type="PANTHER" id="PTHR36842:SF1">
    <property type="entry name" value="PROTEIN TOLB"/>
    <property type="match status" value="1"/>
</dbReference>
<feature type="chain" id="PRO_5004911147" description="PKD domain-containing protein" evidence="1">
    <location>
        <begin position="34"/>
        <end position="748"/>
    </location>
</feature>
<dbReference type="Gene3D" id="2.60.40.10">
    <property type="entry name" value="Immunoglobulins"/>
    <property type="match status" value="2"/>
</dbReference>
<dbReference type="eggNOG" id="COG1404">
    <property type="taxonomic scope" value="Bacteria"/>
</dbReference>
<dbReference type="InterPro" id="IPR000601">
    <property type="entry name" value="PKD_dom"/>
</dbReference>
<dbReference type="PANTHER" id="PTHR36842">
    <property type="entry name" value="PROTEIN TOLB HOMOLOG"/>
    <property type="match status" value="1"/>
</dbReference>
<evidence type="ECO:0000313" key="5">
    <source>
        <dbReference type="Proteomes" id="UP000019423"/>
    </source>
</evidence>
<evidence type="ECO:0000256" key="1">
    <source>
        <dbReference type="SAM" id="SignalP"/>
    </source>
</evidence>
<dbReference type="OrthoDB" id="1521709at2"/>
<dbReference type="RefSeq" id="WP_044002582.1">
    <property type="nucleotide sequence ID" value="NZ_CP007145.1"/>
</dbReference>
<dbReference type="PROSITE" id="PS50835">
    <property type="entry name" value="IG_LIKE"/>
    <property type="match status" value="1"/>
</dbReference>
<accession>W8F737</accession>
<evidence type="ECO:0000259" key="3">
    <source>
        <dbReference type="PROSITE" id="PS50835"/>
    </source>
</evidence>
<dbReference type="KEGG" id="hsw:Hsw_2816"/>
<keyword evidence="1" id="KW-0732">Signal</keyword>
<name>W8F737_9BACT</name>
<evidence type="ECO:0008006" key="6">
    <source>
        <dbReference type="Google" id="ProtNLM"/>
    </source>
</evidence>
<dbReference type="Pfam" id="PF18962">
    <property type="entry name" value="Por_Secre_tail"/>
    <property type="match status" value="1"/>
</dbReference>
<dbReference type="InterPro" id="IPR013783">
    <property type="entry name" value="Ig-like_fold"/>
</dbReference>
<dbReference type="FunFam" id="2.60.40.10:FF:000270">
    <property type="entry name" value="Cell surface protein"/>
    <property type="match status" value="2"/>
</dbReference>
<feature type="domain" description="Ig-like" evidence="3">
    <location>
        <begin position="529"/>
        <end position="651"/>
    </location>
</feature>
<feature type="signal peptide" evidence="1">
    <location>
        <begin position="1"/>
        <end position="33"/>
    </location>
</feature>
<sequence length="748" mass="79261">MTQPLRTILGGKVRYAAGLLALALPLFPLVAQAQNCPPAASGCTPGSAPTANIPFGMGILNVTLGTINNTTPGIQDGYKDYSCTLGAATLIIGADVPISIRTNTNADENVRVWADLNNDGTFSPTSELLFSSNTKRTHTGTVRLPSGTVTGVRLRLRVAADYVNATLPSPCSTPQYSQTEDYAVIASASTQAPVTDFVADQTRTCSGTVQFTDQSQNGPTSWRWDFGDGTTSMLASPSHQYTTAGTFTVALTTSNSVGSNTRTRASYITYDNVVPVAATCAPATAAFCCGYGITQFTLGTLTQISANGQAGYEDFTCNGKVEVTVGNRYTLRLTTSPGNPQDTRVWLDLNNDGTFGSGEQIFQALNTSNPTGTLLVPATAVLNQPLRLRVVSDYVGSSFTACDGIQYGQAEDYTVTVRANTSPPTADFTSNYTAGSCQAAIQFTDISQNAPNGWLWTFGDGSTSTLQNPSHTYANTGSYTVSLRATNAFGTTTITRTDYVVVTVPCVQYCTALGDNAAFWITNVSLATPQATPFSNASGANTNGYGNYAGQIMTLRQGQSSTLTVTANANFQRVTTVWVDWNRDGFFATSELVSNQISTNPATITVPVPALQSVVGFTRMRIIARLNNNSAYACTGTTAQPNTEIEDYSVQVVSATATQEAKSLPALTVFPNPTTDGQLHLRLADARAADTYSVEVENTLGACVYRGQLRLGTAADASLDLSGLPRGLYVLRLWGSHGQSAIRRVLRD</sequence>
<keyword evidence="5" id="KW-1185">Reference proteome</keyword>
<dbReference type="STRING" id="1227739.Hsw_2816"/>
<dbReference type="Proteomes" id="UP000019423">
    <property type="component" value="Chromosome"/>
</dbReference>
<dbReference type="SMART" id="SM00089">
    <property type="entry name" value="PKD"/>
    <property type="match status" value="2"/>
</dbReference>
<organism evidence="4 5">
    <name type="scientific">Hymenobacter swuensis DY53</name>
    <dbReference type="NCBI Taxonomy" id="1227739"/>
    <lineage>
        <taxon>Bacteria</taxon>
        <taxon>Pseudomonadati</taxon>
        <taxon>Bacteroidota</taxon>
        <taxon>Cytophagia</taxon>
        <taxon>Cytophagales</taxon>
        <taxon>Hymenobacteraceae</taxon>
        <taxon>Hymenobacter</taxon>
    </lineage>
</organism>
<dbReference type="PROSITE" id="PS50093">
    <property type="entry name" value="PKD"/>
    <property type="match status" value="2"/>
</dbReference>
<evidence type="ECO:0000259" key="2">
    <source>
        <dbReference type="PROSITE" id="PS50093"/>
    </source>
</evidence>
<dbReference type="EMBL" id="CP007145">
    <property type="protein sequence ID" value="AHJ98411.1"/>
    <property type="molecule type" value="Genomic_DNA"/>
</dbReference>
<dbReference type="CDD" id="cd00146">
    <property type="entry name" value="PKD"/>
    <property type="match status" value="2"/>
</dbReference>
<proteinExistence type="predicted"/>
<protein>
    <recommendedName>
        <fullName evidence="6">PKD domain-containing protein</fullName>
    </recommendedName>
</protein>
<dbReference type="InterPro" id="IPR045474">
    <property type="entry name" value="GEVED"/>
</dbReference>